<name>A0AAD8B9N6_BIOPF</name>
<organism evidence="1 2">
    <name type="scientific">Biomphalaria pfeifferi</name>
    <name type="common">Bloodfluke planorb</name>
    <name type="synonym">Freshwater snail</name>
    <dbReference type="NCBI Taxonomy" id="112525"/>
    <lineage>
        <taxon>Eukaryota</taxon>
        <taxon>Metazoa</taxon>
        <taxon>Spiralia</taxon>
        <taxon>Lophotrochozoa</taxon>
        <taxon>Mollusca</taxon>
        <taxon>Gastropoda</taxon>
        <taxon>Heterobranchia</taxon>
        <taxon>Euthyneura</taxon>
        <taxon>Panpulmonata</taxon>
        <taxon>Hygrophila</taxon>
        <taxon>Lymnaeoidea</taxon>
        <taxon>Planorbidae</taxon>
        <taxon>Biomphalaria</taxon>
    </lineage>
</organism>
<accession>A0AAD8B9N6</accession>
<dbReference type="Proteomes" id="UP001233172">
    <property type="component" value="Unassembled WGS sequence"/>
</dbReference>
<gene>
    <name evidence="1" type="ORF">Bpfe_020154</name>
</gene>
<reference evidence="1" key="2">
    <citation type="submission" date="2023-04" db="EMBL/GenBank/DDBJ databases">
        <authorList>
            <person name="Bu L."/>
            <person name="Lu L."/>
            <person name="Laidemitt M.R."/>
            <person name="Zhang S.M."/>
            <person name="Mutuku M."/>
            <person name="Mkoji G."/>
            <person name="Steinauer M."/>
            <person name="Loker E.S."/>
        </authorList>
    </citation>
    <scope>NUCLEOTIDE SEQUENCE</scope>
    <source>
        <strain evidence="1">KasaAsao</strain>
        <tissue evidence="1">Whole Snail</tissue>
    </source>
</reference>
<comment type="caution">
    <text evidence="1">The sequence shown here is derived from an EMBL/GenBank/DDBJ whole genome shotgun (WGS) entry which is preliminary data.</text>
</comment>
<dbReference type="EMBL" id="JASAOG010000114">
    <property type="protein sequence ID" value="KAK0050461.1"/>
    <property type="molecule type" value="Genomic_DNA"/>
</dbReference>
<evidence type="ECO:0000313" key="2">
    <source>
        <dbReference type="Proteomes" id="UP001233172"/>
    </source>
</evidence>
<dbReference type="AlphaFoldDB" id="A0AAD8B9N6"/>
<protein>
    <submittedName>
        <fullName evidence="1">Uncharacterized protein</fullName>
    </submittedName>
</protein>
<proteinExistence type="predicted"/>
<reference evidence="1" key="1">
    <citation type="journal article" date="2023" name="PLoS Negl. Trop. Dis.">
        <title>A genome sequence for Biomphalaria pfeifferi, the major vector snail for the human-infecting parasite Schistosoma mansoni.</title>
        <authorList>
            <person name="Bu L."/>
            <person name="Lu L."/>
            <person name="Laidemitt M.R."/>
            <person name="Zhang S.M."/>
            <person name="Mutuku M."/>
            <person name="Mkoji G."/>
            <person name="Steinauer M."/>
            <person name="Loker E.S."/>
        </authorList>
    </citation>
    <scope>NUCLEOTIDE SEQUENCE</scope>
    <source>
        <strain evidence="1">KasaAsao</strain>
    </source>
</reference>
<keyword evidence="2" id="KW-1185">Reference proteome</keyword>
<sequence length="92" mass="10699">MLIFMKRNNRFAVELSVNFEGTHPVLTRHTKRKEIHESFTAHPKKLKGEVRFMRSGMYLMGLGYERLLKLTMPCSNLNLVGQVFLFLDPEAS</sequence>
<evidence type="ECO:0000313" key="1">
    <source>
        <dbReference type="EMBL" id="KAK0050461.1"/>
    </source>
</evidence>